<dbReference type="EMBL" id="BARU01029341">
    <property type="protein sequence ID" value="GAH65773.1"/>
    <property type="molecule type" value="Genomic_DNA"/>
</dbReference>
<dbReference type="InterPro" id="IPR007487">
    <property type="entry name" value="ABC_transpt-TYRBP-like"/>
</dbReference>
<protein>
    <recommendedName>
        <fullName evidence="2">ABC transporter substrate-binding protein</fullName>
    </recommendedName>
</protein>
<dbReference type="PANTHER" id="PTHR35271">
    <property type="entry name" value="ABC TRANSPORTER, SUBSTRATE-BINDING LIPOPROTEIN-RELATED"/>
    <property type="match status" value="1"/>
</dbReference>
<evidence type="ECO:0008006" key="2">
    <source>
        <dbReference type="Google" id="ProtNLM"/>
    </source>
</evidence>
<dbReference type="SUPFAM" id="SSF53822">
    <property type="entry name" value="Periplasmic binding protein-like I"/>
    <property type="match status" value="1"/>
</dbReference>
<proteinExistence type="predicted"/>
<sequence>MKKIFIPLMTVAVVAALLLGCMPGAPVTPPPVTPPPVTPPPVTPPPVTPPPVEPPPEKVYKVCITQIATHPDLDSNRQGIMDAMAEEGFIEGENIDFIIRTAEGDMTVAASIADFFVSIKPDLIHAITTPSAQTLVAAAEGTDIPIIFSSVTDPVAAGLVPSWTEAAPQVTGVADW</sequence>
<dbReference type="AlphaFoldDB" id="X1J7L8"/>
<feature type="non-terminal residue" evidence="1">
    <location>
        <position position="176"/>
    </location>
</feature>
<reference evidence="1" key="1">
    <citation type="journal article" date="2014" name="Front. Microbiol.">
        <title>High frequency of phylogenetically diverse reductive dehalogenase-homologous genes in deep subseafloor sedimentary metagenomes.</title>
        <authorList>
            <person name="Kawai M."/>
            <person name="Futagami T."/>
            <person name="Toyoda A."/>
            <person name="Takaki Y."/>
            <person name="Nishi S."/>
            <person name="Hori S."/>
            <person name="Arai W."/>
            <person name="Tsubouchi T."/>
            <person name="Morono Y."/>
            <person name="Uchiyama I."/>
            <person name="Ito T."/>
            <person name="Fujiyama A."/>
            <person name="Inagaki F."/>
            <person name="Takami H."/>
        </authorList>
    </citation>
    <scope>NUCLEOTIDE SEQUENCE</scope>
    <source>
        <strain evidence="1">Expedition CK06-06</strain>
    </source>
</reference>
<evidence type="ECO:0000313" key="1">
    <source>
        <dbReference type="EMBL" id="GAH65773.1"/>
    </source>
</evidence>
<dbReference type="PANTHER" id="PTHR35271:SF1">
    <property type="entry name" value="ABC TRANSPORTER, SUBSTRATE-BINDING LIPOPROTEIN"/>
    <property type="match status" value="1"/>
</dbReference>
<dbReference type="PROSITE" id="PS51257">
    <property type="entry name" value="PROKAR_LIPOPROTEIN"/>
    <property type="match status" value="1"/>
</dbReference>
<gene>
    <name evidence="1" type="ORF">S03H2_46685</name>
</gene>
<organism evidence="1">
    <name type="scientific">marine sediment metagenome</name>
    <dbReference type="NCBI Taxonomy" id="412755"/>
    <lineage>
        <taxon>unclassified sequences</taxon>
        <taxon>metagenomes</taxon>
        <taxon>ecological metagenomes</taxon>
    </lineage>
</organism>
<dbReference type="Gene3D" id="3.40.50.2300">
    <property type="match status" value="1"/>
</dbReference>
<accession>X1J7L8</accession>
<comment type="caution">
    <text evidence="1">The sequence shown here is derived from an EMBL/GenBank/DDBJ whole genome shotgun (WGS) entry which is preliminary data.</text>
</comment>
<name>X1J7L8_9ZZZZ</name>
<dbReference type="InterPro" id="IPR028082">
    <property type="entry name" value="Peripla_BP_I"/>
</dbReference>
<dbReference type="Pfam" id="PF04392">
    <property type="entry name" value="ABC_sub_bind"/>
    <property type="match status" value="1"/>
</dbReference>